<organism evidence="1 2">
    <name type="scientific">Aspergillus avenaceus</name>
    <dbReference type="NCBI Taxonomy" id="36643"/>
    <lineage>
        <taxon>Eukaryota</taxon>
        <taxon>Fungi</taxon>
        <taxon>Dikarya</taxon>
        <taxon>Ascomycota</taxon>
        <taxon>Pezizomycotina</taxon>
        <taxon>Eurotiomycetes</taxon>
        <taxon>Eurotiomycetidae</taxon>
        <taxon>Eurotiales</taxon>
        <taxon>Aspergillaceae</taxon>
        <taxon>Aspergillus</taxon>
        <taxon>Aspergillus subgen. Circumdati</taxon>
    </lineage>
</organism>
<protein>
    <submittedName>
        <fullName evidence="1">Uncharacterized protein</fullName>
    </submittedName>
</protein>
<sequence length="379" mass="43332">MAGAPPEGEVWYRHDALKFGDFDPSDPDKFYNTIFLDVGTNAVWGNCQMKKENIANMILLDKSELPLYETHPRADRQYWDASRSYERYKFLTVMTGPSPNKITRHTQIHGPYGRGVYGQLYPEQHEKRFGLVPVMVPTKEERYLWVDLTYPLRAILIPRQHIADPKYYKNYCRYLRLDFTARNATMKSAKGEKVRFETDVTWGWGVRAEWTARIDILRLYMVLLFAHRKEVLSKAFRDPYKLIELHDSFSIDLKRRGPGEADMNTDNIVQYDKLVSVSTGGRFKYEGDDFDHLWGAKCLTGIISAGLSCIPVYGPLLSIGFQLTMDAILSPEDFCNKYKVASDKVPSVTGALLGFAQNVLPMLAKGGKLKTSTARAVIR</sequence>
<dbReference type="EMBL" id="ML742023">
    <property type="protein sequence ID" value="KAE8155261.1"/>
    <property type="molecule type" value="Genomic_DNA"/>
</dbReference>
<keyword evidence="2" id="KW-1185">Reference proteome</keyword>
<dbReference type="OrthoDB" id="4770905at2759"/>
<reference evidence="1 2" key="1">
    <citation type="submission" date="2019-04" db="EMBL/GenBank/DDBJ databases">
        <title>Friends and foes A comparative genomics study of 23 Aspergillus species from section Flavi.</title>
        <authorList>
            <consortium name="DOE Joint Genome Institute"/>
            <person name="Kjaerbolling I."/>
            <person name="Vesth T."/>
            <person name="Frisvad J.C."/>
            <person name="Nybo J.L."/>
            <person name="Theobald S."/>
            <person name="Kildgaard S."/>
            <person name="Isbrandt T."/>
            <person name="Kuo A."/>
            <person name="Sato A."/>
            <person name="Lyhne E.K."/>
            <person name="Kogle M.E."/>
            <person name="Wiebenga A."/>
            <person name="Kun R.S."/>
            <person name="Lubbers R.J."/>
            <person name="Makela M.R."/>
            <person name="Barry K."/>
            <person name="Chovatia M."/>
            <person name="Clum A."/>
            <person name="Daum C."/>
            <person name="Haridas S."/>
            <person name="He G."/>
            <person name="LaButti K."/>
            <person name="Lipzen A."/>
            <person name="Mondo S."/>
            <person name="Riley R."/>
            <person name="Salamov A."/>
            <person name="Simmons B.A."/>
            <person name="Magnuson J.K."/>
            <person name="Henrissat B."/>
            <person name="Mortensen U.H."/>
            <person name="Larsen T.O."/>
            <person name="Devries R.P."/>
            <person name="Grigoriev I.V."/>
            <person name="Machida M."/>
            <person name="Baker S.E."/>
            <person name="Andersen M.R."/>
        </authorList>
    </citation>
    <scope>NUCLEOTIDE SEQUENCE [LARGE SCALE GENOMIC DNA]</scope>
    <source>
        <strain evidence="1 2">IBT 18842</strain>
    </source>
</reference>
<dbReference type="AlphaFoldDB" id="A0A5N6UAN1"/>
<accession>A0A5N6UAN1</accession>
<evidence type="ECO:0000313" key="1">
    <source>
        <dbReference type="EMBL" id="KAE8155261.1"/>
    </source>
</evidence>
<gene>
    <name evidence="1" type="ORF">BDV25DRAFT_135009</name>
</gene>
<dbReference type="Proteomes" id="UP000325780">
    <property type="component" value="Unassembled WGS sequence"/>
</dbReference>
<name>A0A5N6UAN1_ASPAV</name>
<evidence type="ECO:0000313" key="2">
    <source>
        <dbReference type="Proteomes" id="UP000325780"/>
    </source>
</evidence>
<proteinExistence type="predicted"/>